<evidence type="ECO:0000256" key="1">
    <source>
        <dbReference type="SAM" id="Coils"/>
    </source>
</evidence>
<dbReference type="EMBL" id="GG662474">
    <property type="protein sequence ID" value="EAS03497.3"/>
    <property type="molecule type" value="Genomic_DNA"/>
</dbReference>
<dbReference type="GeneID" id="7828651"/>
<dbReference type="InterPro" id="IPR011990">
    <property type="entry name" value="TPR-like_helical_dom_sf"/>
</dbReference>
<dbReference type="Proteomes" id="UP000009168">
    <property type="component" value="Unassembled WGS sequence"/>
</dbReference>
<accession>Q245Y6</accession>
<dbReference type="AlphaFoldDB" id="Q245Y6"/>
<keyword evidence="2 3" id="KW-0812">Transmembrane</keyword>
<feature type="transmembrane region" description="Helical" evidence="2">
    <location>
        <begin position="12"/>
        <end position="29"/>
    </location>
</feature>
<protein>
    <submittedName>
        <fullName evidence="3">Transmembrane protein, putative</fullName>
    </submittedName>
</protein>
<evidence type="ECO:0000256" key="2">
    <source>
        <dbReference type="SAM" id="Phobius"/>
    </source>
</evidence>
<keyword evidence="4" id="KW-1185">Reference proteome</keyword>
<keyword evidence="2" id="KW-0472">Membrane</keyword>
<feature type="coiled-coil region" evidence="1">
    <location>
        <begin position="416"/>
        <end position="443"/>
    </location>
</feature>
<dbReference type="KEGG" id="tet:TTHERM_00245120"/>
<name>Q245Y6_TETTS</name>
<gene>
    <name evidence="3" type="ORF">TTHERM_00245120</name>
</gene>
<keyword evidence="1" id="KW-0175">Coiled coil</keyword>
<proteinExistence type="predicted"/>
<keyword evidence="2" id="KW-1133">Transmembrane helix</keyword>
<reference evidence="4" key="1">
    <citation type="journal article" date="2006" name="PLoS Biol.">
        <title>Macronuclear genome sequence of the ciliate Tetrahymena thermophila, a model eukaryote.</title>
        <authorList>
            <person name="Eisen J.A."/>
            <person name="Coyne R.S."/>
            <person name="Wu M."/>
            <person name="Wu D."/>
            <person name="Thiagarajan M."/>
            <person name="Wortman J.R."/>
            <person name="Badger J.H."/>
            <person name="Ren Q."/>
            <person name="Amedeo P."/>
            <person name="Jones K.M."/>
            <person name="Tallon L.J."/>
            <person name="Delcher A.L."/>
            <person name="Salzberg S.L."/>
            <person name="Silva J.C."/>
            <person name="Haas B.J."/>
            <person name="Majoros W.H."/>
            <person name="Farzad M."/>
            <person name="Carlton J.M."/>
            <person name="Smith R.K. Jr."/>
            <person name="Garg J."/>
            <person name="Pearlman R.E."/>
            <person name="Karrer K.M."/>
            <person name="Sun L."/>
            <person name="Manning G."/>
            <person name="Elde N.C."/>
            <person name="Turkewitz A.P."/>
            <person name="Asai D.J."/>
            <person name="Wilkes D.E."/>
            <person name="Wang Y."/>
            <person name="Cai H."/>
            <person name="Collins K."/>
            <person name="Stewart B.A."/>
            <person name="Lee S.R."/>
            <person name="Wilamowska K."/>
            <person name="Weinberg Z."/>
            <person name="Ruzzo W.L."/>
            <person name="Wloga D."/>
            <person name="Gaertig J."/>
            <person name="Frankel J."/>
            <person name="Tsao C.-C."/>
            <person name="Gorovsky M.A."/>
            <person name="Keeling P.J."/>
            <person name="Waller R.F."/>
            <person name="Patron N.J."/>
            <person name="Cherry J.M."/>
            <person name="Stover N.A."/>
            <person name="Krieger C.J."/>
            <person name="del Toro C."/>
            <person name="Ryder H.F."/>
            <person name="Williamson S.C."/>
            <person name="Barbeau R.A."/>
            <person name="Hamilton E.P."/>
            <person name="Orias E."/>
        </authorList>
    </citation>
    <scope>NUCLEOTIDE SEQUENCE [LARGE SCALE GENOMIC DNA]</scope>
    <source>
        <strain evidence="4">SB210</strain>
    </source>
</reference>
<dbReference type="HOGENOM" id="CLU_668163_0_0_1"/>
<dbReference type="RefSeq" id="XP_001023742.3">
    <property type="nucleotide sequence ID" value="XM_001023742.3"/>
</dbReference>
<evidence type="ECO:0000313" key="4">
    <source>
        <dbReference type="Proteomes" id="UP000009168"/>
    </source>
</evidence>
<evidence type="ECO:0000313" key="3">
    <source>
        <dbReference type="EMBL" id="EAS03497.3"/>
    </source>
</evidence>
<dbReference type="InParanoid" id="Q245Y6"/>
<dbReference type="SUPFAM" id="SSF48452">
    <property type="entry name" value="TPR-like"/>
    <property type="match status" value="1"/>
</dbReference>
<sequence length="461" mass="54699">MQLTRKGISCQLKLCFFLFYHSFIILFANKIVCLKQRKSSLFYLHQLINMFYNSLRLIFKQKPLRSLHLYRKNLCNFSTAQQSSLYENELSVFPEYQEANAFVSQKQHSQANEKFKRVIEILESSHQTANPIYSHIIYQASKNILNTQDFKSISAYMKKGYDLEQNKSSELAQRYLQNFIQSTVYFDLDVAYKMLDGMKQSREYSFLKGSLQILKGDSEDAISNLKQFIEANESNQDSQKTLLWRAYNNLGVANWQNQYPRFNHFNVMDDVVKKNEPNVETALYFKKALLLNNQNMKGDKVYDQIERTQDIIPKEQIARIDFYFDESGSDIPLRALSDYLLDGHHSKRHEHTLWTKFYLKHHEMNHRDTLYRPLVSIAHHCQVSEMLIKSEGLFNTALTMLDNNKTIEKALCEYYYAQMIGKIEKREQESEELKKEAREKYKQFPQWHHWMLYVSLPSLQL</sequence>
<organism evidence="3 4">
    <name type="scientific">Tetrahymena thermophila (strain SB210)</name>
    <dbReference type="NCBI Taxonomy" id="312017"/>
    <lineage>
        <taxon>Eukaryota</taxon>
        <taxon>Sar</taxon>
        <taxon>Alveolata</taxon>
        <taxon>Ciliophora</taxon>
        <taxon>Intramacronucleata</taxon>
        <taxon>Oligohymenophorea</taxon>
        <taxon>Hymenostomatida</taxon>
        <taxon>Tetrahymenina</taxon>
        <taxon>Tetrahymenidae</taxon>
        <taxon>Tetrahymena</taxon>
    </lineage>
</organism>
<dbReference type="Gene3D" id="1.25.40.10">
    <property type="entry name" value="Tetratricopeptide repeat domain"/>
    <property type="match status" value="1"/>
</dbReference>